<evidence type="ECO:0000256" key="1">
    <source>
        <dbReference type="SAM" id="MobiDB-lite"/>
    </source>
</evidence>
<proteinExistence type="predicted"/>
<evidence type="ECO:0000313" key="3">
    <source>
        <dbReference type="Proteomes" id="UP001183648"/>
    </source>
</evidence>
<name>A0ABU2BWR4_9ACTN</name>
<dbReference type="Proteomes" id="UP001183648">
    <property type="component" value="Unassembled WGS sequence"/>
</dbReference>
<organism evidence="2 3">
    <name type="scientific">Nocardioides marmoribigeumensis</name>
    <dbReference type="NCBI Taxonomy" id="433649"/>
    <lineage>
        <taxon>Bacteria</taxon>
        <taxon>Bacillati</taxon>
        <taxon>Actinomycetota</taxon>
        <taxon>Actinomycetes</taxon>
        <taxon>Propionibacteriales</taxon>
        <taxon>Nocardioidaceae</taxon>
        <taxon>Nocardioides</taxon>
    </lineage>
</organism>
<protein>
    <recommendedName>
        <fullName evidence="4">DUF559 domain-containing protein</fullName>
    </recommendedName>
</protein>
<evidence type="ECO:0000313" key="2">
    <source>
        <dbReference type="EMBL" id="MDR7362044.1"/>
    </source>
</evidence>
<evidence type="ECO:0008006" key="4">
    <source>
        <dbReference type="Google" id="ProtNLM"/>
    </source>
</evidence>
<keyword evidence="3" id="KW-1185">Reference proteome</keyword>
<dbReference type="EMBL" id="JAVDYG010000001">
    <property type="protein sequence ID" value="MDR7362044.1"/>
    <property type="molecule type" value="Genomic_DNA"/>
</dbReference>
<reference evidence="2 3" key="1">
    <citation type="submission" date="2023-07" db="EMBL/GenBank/DDBJ databases">
        <title>Sequencing the genomes of 1000 actinobacteria strains.</title>
        <authorList>
            <person name="Klenk H.-P."/>
        </authorList>
    </citation>
    <scope>NUCLEOTIDE SEQUENCE [LARGE SCALE GENOMIC DNA]</scope>
    <source>
        <strain evidence="2 3">DSM 19426</strain>
    </source>
</reference>
<feature type="region of interest" description="Disordered" evidence="1">
    <location>
        <begin position="14"/>
        <end position="42"/>
    </location>
</feature>
<accession>A0ABU2BWR4</accession>
<comment type="caution">
    <text evidence="2">The sequence shown here is derived from an EMBL/GenBank/DDBJ whole genome shotgun (WGS) entry which is preliminary data.</text>
</comment>
<sequence length="327" mass="36126">MPFTPRLALPPGLVVPRRIDPGGATGPTAAQARGPHWHRVGKNSYRPTLAAQPPEQRIFDAVGQLPSGGAVTGWAALRVHGAAYFDGRLATAAGWVDRPVLLAAGRSEGRRAAAGVLFSYEPLPPEEVQVVHGLRVTTPSRALFDELRTLKVPRRALVATEMAVAARVVTLDEMRVYAQLHRRRRRSLAAIAVLDRARPGARSPKEVELRDLLELGTDLPLLGINVPVFDLHENFLLEADLLGVERGMVVEYDGEDHGSSARRARDAERADLCRRHGLEHVTIVGPDLARPARIVDRVQQAWERARPVTDQVRTWTTEWPPGWAPWW</sequence>
<gene>
    <name evidence="2" type="ORF">J2S63_001597</name>
</gene>
<dbReference type="RefSeq" id="WP_310300957.1">
    <property type="nucleotide sequence ID" value="NZ_BAAAPS010000008.1"/>
</dbReference>